<dbReference type="OrthoDB" id="10041966at2759"/>
<name>A0A9W9FLT8_9EURO</name>
<protein>
    <submittedName>
        <fullName evidence="3">Phosphoribulokinase/uridine kinase</fullName>
    </submittedName>
</protein>
<feature type="compositionally biased region" description="Basic and acidic residues" evidence="1">
    <location>
        <begin position="104"/>
        <end position="115"/>
    </location>
</feature>
<dbReference type="GeneID" id="81354580"/>
<evidence type="ECO:0000259" key="2">
    <source>
        <dbReference type="Pfam" id="PF00485"/>
    </source>
</evidence>
<dbReference type="GO" id="GO:0005524">
    <property type="term" value="F:ATP binding"/>
    <property type="evidence" value="ECO:0007669"/>
    <property type="project" value="InterPro"/>
</dbReference>
<feature type="region of interest" description="Disordered" evidence="1">
    <location>
        <begin position="196"/>
        <end position="231"/>
    </location>
</feature>
<dbReference type="EMBL" id="JAPQKI010000004">
    <property type="protein sequence ID" value="KAJ5102578.1"/>
    <property type="molecule type" value="Genomic_DNA"/>
</dbReference>
<gene>
    <name evidence="3" type="ORF">N7532_003107</name>
</gene>
<dbReference type="Gene3D" id="3.40.50.300">
    <property type="entry name" value="P-loop containing nucleotide triphosphate hydrolases"/>
    <property type="match status" value="1"/>
</dbReference>
<dbReference type="AlphaFoldDB" id="A0A9W9FLT8"/>
<reference evidence="3" key="1">
    <citation type="submission" date="2022-11" db="EMBL/GenBank/DDBJ databases">
        <authorList>
            <person name="Petersen C."/>
        </authorList>
    </citation>
    <scope>NUCLEOTIDE SEQUENCE</scope>
    <source>
        <strain evidence="3">IBT 30761</strain>
    </source>
</reference>
<reference evidence="3" key="2">
    <citation type="journal article" date="2023" name="IMA Fungus">
        <title>Comparative genomic study of the Penicillium genus elucidates a diverse pangenome and 15 lateral gene transfer events.</title>
        <authorList>
            <person name="Petersen C."/>
            <person name="Sorensen T."/>
            <person name="Nielsen M.R."/>
            <person name="Sondergaard T.E."/>
            <person name="Sorensen J.L."/>
            <person name="Fitzpatrick D.A."/>
            <person name="Frisvad J.C."/>
            <person name="Nielsen K.L."/>
        </authorList>
    </citation>
    <scope>NUCLEOTIDE SEQUENCE</scope>
    <source>
        <strain evidence="3">IBT 30761</strain>
    </source>
</reference>
<dbReference type="GO" id="GO:0016301">
    <property type="term" value="F:kinase activity"/>
    <property type="evidence" value="ECO:0007669"/>
    <property type="project" value="InterPro"/>
</dbReference>
<evidence type="ECO:0000313" key="4">
    <source>
        <dbReference type="Proteomes" id="UP001149074"/>
    </source>
</evidence>
<evidence type="ECO:0000313" key="3">
    <source>
        <dbReference type="EMBL" id="KAJ5102578.1"/>
    </source>
</evidence>
<feature type="domain" description="Phosphoribulokinase/uridine kinase" evidence="2">
    <location>
        <begin position="12"/>
        <end position="56"/>
    </location>
</feature>
<comment type="caution">
    <text evidence="3">The sequence shown here is derived from an EMBL/GenBank/DDBJ whole genome shotgun (WGS) entry which is preliminary data.</text>
</comment>
<dbReference type="RefSeq" id="XP_056475958.1">
    <property type="nucleotide sequence ID" value="XM_056615601.1"/>
</dbReference>
<dbReference type="SUPFAM" id="SSF52540">
    <property type="entry name" value="P-loop containing nucleoside triphosphate hydrolases"/>
    <property type="match status" value="1"/>
</dbReference>
<dbReference type="InterPro" id="IPR006083">
    <property type="entry name" value="PRK/URK"/>
</dbReference>
<proteinExistence type="predicted"/>
<evidence type="ECO:0000256" key="1">
    <source>
        <dbReference type="SAM" id="MobiDB-lite"/>
    </source>
</evidence>
<dbReference type="Pfam" id="PF00485">
    <property type="entry name" value="PRK"/>
    <property type="match status" value="1"/>
</dbReference>
<dbReference type="CDD" id="cd02024">
    <property type="entry name" value="NRK1"/>
    <property type="match status" value="1"/>
</dbReference>
<dbReference type="PANTHER" id="PTHR10285">
    <property type="entry name" value="URIDINE KINASE"/>
    <property type="match status" value="1"/>
</dbReference>
<sequence length="317" mass="34747">MANQASQQQTFIVGISGPSSSGKTTLARLLQRIFCGVQLKSEQLNTFIIHEDDFYYSDDQIPYTTLPSGKQIQDWDTVAAIDTSFLAQALSYVRMNGSLPPRLSSKEDQNEKGESGVEDSLVQELRDLVSSRLANAPSRTIAFMEGFLLYAPPSTATEKGEDNPLTKVQAQIHLPLFLPAPYTTVKARREGRAGYVTIGPGVDQPSPGEGNTVDKEDKEVDLEGEDDRPPQNFWVDPPGYVDDIVWPRYVGDHSWLIIPDHGEGEGGDGRDLVKRVGEGVNVRTDVGVCVAPGKGAVGMDVVVRWAVEEILRRYLGV</sequence>
<dbReference type="Proteomes" id="UP001149074">
    <property type="component" value="Unassembled WGS sequence"/>
</dbReference>
<keyword evidence="4" id="KW-1185">Reference proteome</keyword>
<dbReference type="InterPro" id="IPR027417">
    <property type="entry name" value="P-loop_NTPase"/>
</dbReference>
<accession>A0A9W9FLT8</accession>
<feature type="region of interest" description="Disordered" evidence="1">
    <location>
        <begin position="100"/>
        <end position="119"/>
    </location>
</feature>
<organism evidence="3 4">
    <name type="scientific">Penicillium argentinense</name>
    <dbReference type="NCBI Taxonomy" id="1131581"/>
    <lineage>
        <taxon>Eukaryota</taxon>
        <taxon>Fungi</taxon>
        <taxon>Dikarya</taxon>
        <taxon>Ascomycota</taxon>
        <taxon>Pezizomycotina</taxon>
        <taxon>Eurotiomycetes</taxon>
        <taxon>Eurotiomycetidae</taxon>
        <taxon>Eurotiales</taxon>
        <taxon>Aspergillaceae</taxon>
        <taxon>Penicillium</taxon>
    </lineage>
</organism>